<proteinExistence type="predicted"/>
<evidence type="ECO:0000313" key="3">
    <source>
        <dbReference type="Proteomes" id="UP000030108"/>
    </source>
</evidence>
<feature type="region of interest" description="Disordered" evidence="1">
    <location>
        <begin position="114"/>
        <end position="174"/>
    </location>
</feature>
<feature type="compositionally biased region" description="Basic and acidic residues" evidence="1">
    <location>
        <begin position="158"/>
        <end position="174"/>
    </location>
</feature>
<name>X8JPZ0_9AGAM</name>
<dbReference type="Proteomes" id="UP000030108">
    <property type="component" value="Unassembled WGS sequence"/>
</dbReference>
<feature type="region of interest" description="Disordered" evidence="1">
    <location>
        <begin position="1"/>
        <end position="85"/>
    </location>
</feature>
<gene>
    <name evidence="2" type="ORF">RSOL_496740</name>
</gene>
<feature type="compositionally biased region" description="Polar residues" evidence="1">
    <location>
        <begin position="14"/>
        <end position="36"/>
    </location>
</feature>
<feature type="non-terminal residue" evidence="2">
    <location>
        <position position="434"/>
    </location>
</feature>
<sequence>MQIRNEAASRIRQAKNTAVQDENNGAHAQQSESGNISRKKRKRKEQPAIREPMVNPDVPQQEVLMPQDSETWDEPEPVVQGGTWLAPAPMMHPPAPYAPPYHHYDLLRDGSEFEGEQVAQPTRQNTITGLEIRSHEPSEAGGSDDGELPAPEDIINENGRRQRSDSEPNPEEEARISRRAFMESVMDNLNIQGPARERGRNFADLTLEEQFMQMYGFQLSQEAQVDNLASTNFICSEVFETHVLFRCKAALLAPWLSNYVTILQEWLLSDMLQRPDAWRMQPDVTSVAEQWQQFSSEIKVRITQIRSQNKTMMYKLRTQESDINIIASKLSPKGMVICEHHCARLAWIMLMITEFDELVQQGKQKTSSFWDWIGQQVVTLRARIATDPKYKTDKERREAFTGAFTQALSRHRTQYPPLAPPPPTTARPAWQDRS</sequence>
<feature type="region of interest" description="Disordered" evidence="1">
    <location>
        <begin position="410"/>
        <end position="434"/>
    </location>
</feature>
<evidence type="ECO:0000256" key="1">
    <source>
        <dbReference type="SAM" id="MobiDB-lite"/>
    </source>
</evidence>
<dbReference type="EMBL" id="JATN01000312">
    <property type="protein sequence ID" value="EUC65083.1"/>
    <property type="molecule type" value="Genomic_DNA"/>
</dbReference>
<evidence type="ECO:0000313" key="2">
    <source>
        <dbReference type="EMBL" id="EUC65083.1"/>
    </source>
</evidence>
<reference evidence="3" key="1">
    <citation type="journal article" date="2014" name="Genome Announc.">
        <title>Draft genome sequence of the plant-pathogenic soil fungus Rhizoctonia solani anastomosis group 3 strain Rhs1AP.</title>
        <authorList>
            <person name="Cubeta M.A."/>
            <person name="Thomas E."/>
            <person name="Dean R.A."/>
            <person name="Jabaji S."/>
            <person name="Neate S.M."/>
            <person name="Tavantzis S."/>
            <person name="Toda T."/>
            <person name="Vilgalys R."/>
            <person name="Bharathan N."/>
            <person name="Fedorova-Abrams N."/>
            <person name="Pakala S.B."/>
            <person name="Pakala S.M."/>
            <person name="Zafar N."/>
            <person name="Joardar V."/>
            <person name="Losada L."/>
            <person name="Nierman W.C."/>
        </authorList>
    </citation>
    <scope>NUCLEOTIDE SEQUENCE [LARGE SCALE GENOMIC DNA]</scope>
    <source>
        <strain evidence="3">AG-3</strain>
    </source>
</reference>
<feature type="compositionally biased region" description="Polar residues" evidence="1">
    <location>
        <begin position="119"/>
        <end position="128"/>
    </location>
</feature>
<dbReference type="AlphaFoldDB" id="X8JPZ0"/>
<accession>X8JPZ0</accession>
<organism evidence="2 3">
    <name type="scientific">Rhizoctonia solani AG-3 Rhs1AP</name>
    <dbReference type="NCBI Taxonomy" id="1086054"/>
    <lineage>
        <taxon>Eukaryota</taxon>
        <taxon>Fungi</taxon>
        <taxon>Dikarya</taxon>
        <taxon>Basidiomycota</taxon>
        <taxon>Agaricomycotina</taxon>
        <taxon>Agaricomycetes</taxon>
        <taxon>Cantharellales</taxon>
        <taxon>Ceratobasidiaceae</taxon>
        <taxon>Rhizoctonia</taxon>
    </lineage>
</organism>
<comment type="caution">
    <text evidence="2">The sequence shown here is derived from an EMBL/GenBank/DDBJ whole genome shotgun (WGS) entry which is preliminary data.</text>
</comment>
<dbReference type="OrthoDB" id="3244593at2759"/>
<protein>
    <submittedName>
        <fullName evidence="2">Uncharacterized protein</fullName>
    </submittedName>
</protein>